<keyword evidence="5" id="KW-1185">Reference proteome</keyword>
<proteinExistence type="predicted"/>
<dbReference type="Proteomes" id="UP000516514">
    <property type="component" value="Chromosome"/>
</dbReference>
<gene>
    <name evidence="4" type="ORF">ID128_05485</name>
</gene>
<dbReference type="SUPFAM" id="SSF48403">
    <property type="entry name" value="Ankyrin repeat"/>
    <property type="match status" value="1"/>
</dbReference>
<dbReference type="EMBL" id="CP061738">
    <property type="protein sequence ID" value="QOD38214.1"/>
    <property type="molecule type" value="Genomic_DNA"/>
</dbReference>
<keyword evidence="2" id="KW-0040">ANK repeat</keyword>
<dbReference type="RefSeq" id="WP_191111022.1">
    <property type="nucleotide sequence ID" value="NZ_CP061738.1"/>
</dbReference>
<feature type="compositionally biased region" description="Basic residues" evidence="3">
    <location>
        <begin position="253"/>
        <end position="262"/>
    </location>
</feature>
<evidence type="ECO:0000256" key="3">
    <source>
        <dbReference type="SAM" id="MobiDB-lite"/>
    </source>
</evidence>
<dbReference type="AlphaFoldDB" id="A0A7L7YLX0"/>
<sequence>MSKDQQKRDMESSMRHYWEEIFVYVKQGDRESAERRMEELVEKNKWDPKDLYGYLLCVAVQYGEIEVAEFCKDKGVDLDHKDFHIRTPLQIALQFDQTQMVKSLREWGAQAIQRPVFDYLGASSQYSRLENKMTLYWNEIIEHIKQGDRESAERRIEGLVEKNKWDPKDLYGCLLCVAACRGEVEVAEFCKDKGMDPNYEDRHKRTPLQFALRSNQTQMAEVLRKMGARDDTCSKPSPDLESPSCSGQEKQSRNPKRRCGLM</sequence>
<dbReference type="PANTHER" id="PTHR24198:SF165">
    <property type="entry name" value="ANKYRIN REPEAT-CONTAINING PROTEIN-RELATED"/>
    <property type="match status" value="1"/>
</dbReference>
<evidence type="ECO:0000313" key="5">
    <source>
        <dbReference type="Proteomes" id="UP000516514"/>
    </source>
</evidence>
<dbReference type="Pfam" id="PF12796">
    <property type="entry name" value="Ank_2"/>
    <property type="match status" value="1"/>
</dbReference>
<dbReference type="Gene3D" id="1.25.40.20">
    <property type="entry name" value="Ankyrin repeat-containing domain"/>
    <property type="match status" value="2"/>
</dbReference>
<organism evidence="4 5">
    <name type="scientific">Candidatus Wolbachia massiliensis</name>
    <dbReference type="NCBI Taxonomy" id="1845000"/>
    <lineage>
        <taxon>Bacteria</taxon>
        <taxon>Pseudomonadati</taxon>
        <taxon>Pseudomonadota</taxon>
        <taxon>Alphaproteobacteria</taxon>
        <taxon>Rickettsiales</taxon>
        <taxon>Anaplasmataceae</taxon>
        <taxon>Wolbachieae</taxon>
        <taxon>Wolbachia</taxon>
    </lineage>
</organism>
<protein>
    <submittedName>
        <fullName evidence="4">Ankyrin repeat domain-containing protein</fullName>
    </submittedName>
</protein>
<reference evidence="4 5" key="1">
    <citation type="submission" date="2020-09" db="EMBL/GenBank/DDBJ databases">
        <title>An Earliest Endosymbiont, Wolbachia massiliensis sp. nov., Strain PL13 From the Bed Bug (Cimex hemipterius), Type strain of a New supergroup T.</title>
        <authorList>
            <person name="Laidoudi Y."/>
            <person name="Levasseur A."/>
            <person name="Medkour H."/>
            <person name="Maaloum M."/>
            <person name="BenKhedher M."/>
            <person name="Sambou M."/>
            <person name="Bassene H."/>
            <person name="Davoust B."/>
            <person name="Fenollar F."/>
            <person name="Raoult D."/>
            <person name="Mediannikov O."/>
        </authorList>
    </citation>
    <scope>NUCLEOTIDE SEQUENCE [LARGE SCALE GENOMIC DNA]</scope>
    <source>
        <strain evidence="4 5">PL13</strain>
    </source>
</reference>
<dbReference type="KEGG" id="wms:ID128_05485"/>
<evidence type="ECO:0000256" key="2">
    <source>
        <dbReference type="ARBA" id="ARBA00023043"/>
    </source>
</evidence>
<accession>A0A7L7YLX0</accession>
<dbReference type="InterPro" id="IPR002110">
    <property type="entry name" value="Ankyrin_rpt"/>
</dbReference>
<name>A0A7L7YLX0_9RICK</name>
<dbReference type="InterPro" id="IPR036770">
    <property type="entry name" value="Ankyrin_rpt-contain_sf"/>
</dbReference>
<keyword evidence="1" id="KW-0677">Repeat</keyword>
<dbReference type="PANTHER" id="PTHR24198">
    <property type="entry name" value="ANKYRIN REPEAT AND PROTEIN KINASE DOMAIN-CONTAINING PROTEIN"/>
    <property type="match status" value="1"/>
</dbReference>
<feature type="region of interest" description="Disordered" evidence="3">
    <location>
        <begin position="225"/>
        <end position="262"/>
    </location>
</feature>
<evidence type="ECO:0000256" key="1">
    <source>
        <dbReference type="ARBA" id="ARBA00022737"/>
    </source>
</evidence>
<evidence type="ECO:0000313" key="4">
    <source>
        <dbReference type="EMBL" id="QOD38214.1"/>
    </source>
</evidence>